<evidence type="ECO:0000259" key="5">
    <source>
        <dbReference type="Pfam" id="PF25954"/>
    </source>
</evidence>
<evidence type="ECO:0000259" key="4">
    <source>
        <dbReference type="Pfam" id="PF25917"/>
    </source>
</evidence>
<organism evidence="6 7">
    <name type="scientific">Pelobacter propionicus (strain DSM 2379 / NBRC 103807 / OttBd1)</name>
    <dbReference type="NCBI Taxonomy" id="338966"/>
    <lineage>
        <taxon>Bacteria</taxon>
        <taxon>Pseudomonadati</taxon>
        <taxon>Thermodesulfobacteriota</taxon>
        <taxon>Desulfuromonadia</taxon>
        <taxon>Desulfuromonadales</taxon>
        <taxon>Desulfuromonadaceae</taxon>
        <taxon>Pelobacter</taxon>
    </lineage>
</organism>
<dbReference type="InterPro" id="IPR058792">
    <property type="entry name" value="Beta-barrel_RND_2"/>
</dbReference>
<sequence>MTEETHTPGQSQAEPEAARAEPLPDTPNGNGGKKRRALIILLMAGLVCLVLGLAWWIHGKSHIETDNAFIEAKTVSISCKVAGTVKRVLVEDNQYVGKGDALVELDQEDYRVQVAQAEAGVSVAENETGGEQLRAEGARATVELARARAEQADLDLRRGEALFRREVIPREQLDRLGTAQRVAQSQLREAREGFKQAQAVAGLAGPGGNRARVRQRQALLNEARLRLSYTRVLAPTNGYITRKAVEPGANIQAGQPLMALVPLQDAWIIANYKEGQLTHIRPGQKVEFTVDAYPDRSFTGRVNSIMAGTGAAFSLLPPENATGNYVKVVQRIPVKISIDNNSDPEHLLRVGMSVVPTVLVERSTGEILRDLVPFL</sequence>
<dbReference type="OrthoDB" id="9784484at2"/>
<dbReference type="PANTHER" id="PTHR30386:SF19">
    <property type="entry name" value="MULTIDRUG EXPORT PROTEIN EMRA-RELATED"/>
    <property type="match status" value="1"/>
</dbReference>
<dbReference type="Pfam" id="PF25954">
    <property type="entry name" value="Beta-barrel_RND_2"/>
    <property type="match status" value="1"/>
</dbReference>
<dbReference type="KEGG" id="ppd:Ppro_2634"/>
<dbReference type="HOGENOM" id="CLU_018816_15_1_7"/>
<evidence type="ECO:0000256" key="2">
    <source>
        <dbReference type="SAM" id="MobiDB-lite"/>
    </source>
</evidence>
<keyword evidence="3" id="KW-0472">Membrane</keyword>
<dbReference type="SUPFAM" id="SSF111369">
    <property type="entry name" value="HlyD-like secretion proteins"/>
    <property type="match status" value="2"/>
</dbReference>
<accession>A1ASB8</accession>
<dbReference type="InterPro" id="IPR050739">
    <property type="entry name" value="MFP"/>
</dbReference>
<dbReference type="EMBL" id="CP000482">
    <property type="protein sequence ID" value="ABL00239.1"/>
    <property type="molecule type" value="Genomic_DNA"/>
</dbReference>
<comment type="subcellular location">
    <subcellularLocation>
        <location evidence="1">Cell envelope</location>
    </subcellularLocation>
</comment>
<proteinExistence type="predicted"/>
<dbReference type="RefSeq" id="WP_011736491.1">
    <property type="nucleotide sequence ID" value="NC_008609.1"/>
</dbReference>
<dbReference type="InterPro" id="IPR058625">
    <property type="entry name" value="MdtA-like_BSH"/>
</dbReference>
<dbReference type="PANTHER" id="PTHR30386">
    <property type="entry name" value="MEMBRANE FUSION SUBUNIT OF EMRAB-TOLC MULTIDRUG EFFLUX PUMP"/>
    <property type="match status" value="1"/>
</dbReference>
<dbReference type="AlphaFoldDB" id="A1ASB8"/>
<evidence type="ECO:0000256" key="3">
    <source>
        <dbReference type="SAM" id="Phobius"/>
    </source>
</evidence>
<feature type="domain" description="CusB-like beta-barrel" evidence="5">
    <location>
        <begin position="267"/>
        <end position="308"/>
    </location>
</feature>
<dbReference type="GO" id="GO:0055085">
    <property type="term" value="P:transmembrane transport"/>
    <property type="evidence" value="ECO:0007669"/>
    <property type="project" value="InterPro"/>
</dbReference>
<name>A1ASB8_PELPD</name>
<feature type="domain" description="Multidrug resistance protein MdtA-like barrel-sandwich hybrid" evidence="4">
    <location>
        <begin position="74"/>
        <end position="261"/>
    </location>
</feature>
<gene>
    <name evidence="6" type="ordered locus">Ppro_2634</name>
</gene>
<dbReference type="eggNOG" id="COG1566">
    <property type="taxonomic scope" value="Bacteria"/>
</dbReference>
<feature type="transmembrane region" description="Helical" evidence="3">
    <location>
        <begin position="37"/>
        <end position="57"/>
    </location>
</feature>
<evidence type="ECO:0000313" key="6">
    <source>
        <dbReference type="EMBL" id="ABL00239.1"/>
    </source>
</evidence>
<keyword evidence="7" id="KW-1185">Reference proteome</keyword>
<dbReference type="Gene3D" id="2.40.30.170">
    <property type="match status" value="1"/>
</dbReference>
<reference evidence="6 7" key="1">
    <citation type="submission" date="2006-10" db="EMBL/GenBank/DDBJ databases">
        <title>Complete sequence of chromosome of Pelobacter propionicus DSM 2379.</title>
        <authorList>
            <consortium name="US DOE Joint Genome Institute"/>
            <person name="Copeland A."/>
            <person name="Lucas S."/>
            <person name="Lapidus A."/>
            <person name="Barry K."/>
            <person name="Detter J.C."/>
            <person name="Glavina del Rio T."/>
            <person name="Hammon N."/>
            <person name="Israni S."/>
            <person name="Dalin E."/>
            <person name="Tice H."/>
            <person name="Pitluck S."/>
            <person name="Saunders E."/>
            <person name="Brettin T."/>
            <person name="Bruce D."/>
            <person name="Han C."/>
            <person name="Tapia R."/>
            <person name="Schmutz J."/>
            <person name="Larimer F."/>
            <person name="Land M."/>
            <person name="Hauser L."/>
            <person name="Kyrpides N."/>
            <person name="Kim E."/>
            <person name="Lovley D."/>
            <person name="Richardson P."/>
        </authorList>
    </citation>
    <scope>NUCLEOTIDE SEQUENCE [LARGE SCALE GENOMIC DNA]</scope>
    <source>
        <strain evidence="7">DSM 2379 / NBRC 103807 / OttBd1</strain>
    </source>
</reference>
<dbReference type="Proteomes" id="UP000006732">
    <property type="component" value="Chromosome"/>
</dbReference>
<evidence type="ECO:0000313" key="7">
    <source>
        <dbReference type="Proteomes" id="UP000006732"/>
    </source>
</evidence>
<keyword evidence="3" id="KW-1133">Transmembrane helix</keyword>
<feature type="region of interest" description="Disordered" evidence="2">
    <location>
        <begin position="1"/>
        <end position="30"/>
    </location>
</feature>
<evidence type="ECO:0000256" key="1">
    <source>
        <dbReference type="ARBA" id="ARBA00004196"/>
    </source>
</evidence>
<dbReference type="STRING" id="338966.Ppro_2634"/>
<keyword evidence="3" id="KW-0812">Transmembrane</keyword>
<dbReference type="Pfam" id="PF25917">
    <property type="entry name" value="BSH_RND"/>
    <property type="match status" value="1"/>
</dbReference>
<dbReference type="Gene3D" id="2.40.50.100">
    <property type="match status" value="1"/>
</dbReference>
<dbReference type="GO" id="GO:0030313">
    <property type="term" value="C:cell envelope"/>
    <property type="evidence" value="ECO:0007669"/>
    <property type="project" value="UniProtKB-SubCell"/>
</dbReference>
<dbReference type="Gene3D" id="1.10.287.470">
    <property type="entry name" value="Helix hairpin bin"/>
    <property type="match status" value="1"/>
</dbReference>
<protein>
    <submittedName>
        <fullName evidence="6">Secretion protein HlyD family protein</fullName>
    </submittedName>
</protein>